<feature type="region of interest" description="Disordered" evidence="6">
    <location>
        <begin position="528"/>
        <end position="604"/>
    </location>
</feature>
<protein>
    <submittedName>
        <fullName evidence="9">Oidioi.mRNA.OKI2018_I69.PAR.g12587.t1.cds</fullName>
    </submittedName>
</protein>
<feature type="compositionally biased region" description="Polar residues" evidence="6">
    <location>
        <begin position="717"/>
        <end position="738"/>
    </location>
</feature>
<keyword evidence="3" id="KW-0254">Endocytosis</keyword>
<dbReference type="InterPro" id="IPR041545">
    <property type="entry name" value="DUF5601"/>
</dbReference>
<dbReference type="InterPro" id="IPR037191">
    <property type="entry name" value="VPS9_dom_sf"/>
</dbReference>
<evidence type="ECO:0000313" key="10">
    <source>
        <dbReference type="Proteomes" id="UP001158576"/>
    </source>
</evidence>
<keyword evidence="5" id="KW-0472">Membrane</keyword>
<dbReference type="EMBL" id="OU015568">
    <property type="protein sequence ID" value="CAG5090401.1"/>
    <property type="molecule type" value="Genomic_DNA"/>
</dbReference>
<gene>
    <name evidence="9" type="ORF">OKIOD_LOCUS4145</name>
</gene>
<dbReference type="InterPro" id="IPR045046">
    <property type="entry name" value="Vps9-like"/>
</dbReference>
<dbReference type="InterPro" id="IPR008936">
    <property type="entry name" value="Rho_GTPase_activation_prot"/>
</dbReference>
<comment type="subcellular location">
    <subcellularLocation>
        <location evidence="1">Membrane</location>
        <topology evidence="1">Peripheral membrane protein</topology>
    </subcellularLocation>
</comment>
<feature type="compositionally biased region" description="Polar residues" evidence="6">
    <location>
        <begin position="784"/>
        <end position="799"/>
    </location>
</feature>
<feature type="region of interest" description="Disordered" evidence="6">
    <location>
        <begin position="884"/>
        <end position="920"/>
    </location>
</feature>
<evidence type="ECO:0000313" key="9">
    <source>
        <dbReference type="EMBL" id="CAG5090401.1"/>
    </source>
</evidence>
<dbReference type="SUPFAM" id="SSF109993">
    <property type="entry name" value="VPS9 domain"/>
    <property type="match status" value="1"/>
</dbReference>
<dbReference type="Proteomes" id="UP001158576">
    <property type="component" value="Chromosome PAR"/>
</dbReference>
<evidence type="ECO:0000259" key="8">
    <source>
        <dbReference type="PROSITE" id="PS51205"/>
    </source>
</evidence>
<keyword evidence="10" id="KW-1185">Reference proteome</keyword>
<feature type="region of interest" description="Disordered" evidence="6">
    <location>
        <begin position="697"/>
        <end position="868"/>
    </location>
</feature>
<evidence type="ECO:0000256" key="5">
    <source>
        <dbReference type="ARBA" id="ARBA00023136"/>
    </source>
</evidence>
<keyword evidence="4" id="KW-0344">Guanine-nucleotide releasing factor</keyword>
<organism evidence="9 10">
    <name type="scientific">Oikopleura dioica</name>
    <name type="common">Tunicate</name>
    <dbReference type="NCBI Taxonomy" id="34765"/>
    <lineage>
        <taxon>Eukaryota</taxon>
        <taxon>Metazoa</taxon>
        <taxon>Chordata</taxon>
        <taxon>Tunicata</taxon>
        <taxon>Appendicularia</taxon>
        <taxon>Copelata</taxon>
        <taxon>Oikopleuridae</taxon>
        <taxon>Oikopleura</taxon>
    </lineage>
</organism>
<dbReference type="InterPro" id="IPR001936">
    <property type="entry name" value="RasGAP_dom"/>
</dbReference>
<evidence type="ECO:0000259" key="7">
    <source>
        <dbReference type="PROSITE" id="PS50018"/>
    </source>
</evidence>
<feature type="compositionally biased region" description="Basic and acidic residues" evidence="6">
    <location>
        <begin position="754"/>
        <end position="763"/>
    </location>
</feature>
<name>A0ABN7S4J4_OIKDI</name>
<feature type="compositionally biased region" description="Basic and acidic residues" evidence="6">
    <location>
        <begin position="590"/>
        <end position="604"/>
    </location>
</feature>
<dbReference type="PANTHER" id="PTHR23101">
    <property type="entry name" value="RAB GDP/GTP EXCHANGE FACTOR"/>
    <property type="match status" value="1"/>
</dbReference>
<evidence type="ECO:0000256" key="1">
    <source>
        <dbReference type="ARBA" id="ARBA00004170"/>
    </source>
</evidence>
<dbReference type="SUPFAM" id="SSF48350">
    <property type="entry name" value="GTPase activation domain, GAP"/>
    <property type="match status" value="1"/>
</dbReference>
<dbReference type="Gene3D" id="1.10.506.10">
    <property type="entry name" value="GTPase Activation - p120gap, domain 1"/>
    <property type="match status" value="1"/>
</dbReference>
<dbReference type="Pfam" id="PF02204">
    <property type="entry name" value="VPS9"/>
    <property type="match status" value="1"/>
</dbReference>
<evidence type="ECO:0000256" key="4">
    <source>
        <dbReference type="ARBA" id="ARBA00022658"/>
    </source>
</evidence>
<proteinExistence type="inferred from homology"/>
<evidence type="ECO:0000256" key="3">
    <source>
        <dbReference type="ARBA" id="ARBA00022583"/>
    </source>
</evidence>
<feature type="domain" description="Ras-GAP" evidence="7">
    <location>
        <begin position="142"/>
        <end position="349"/>
    </location>
</feature>
<feature type="compositionally biased region" description="Low complexity" evidence="6">
    <location>
        <begin position="847"/>
        <end position="865"/>
    </location>
</feature>
<feature type="compositionally biased region" description="Polar residues" evidence="6">
    <location>
        <begin position="764"/>
        <end position="777"/>
    </location>
</feature>
<reference evidence="9 10" key="1">
    <citation type="submission" date="2021-04" db="EMBL/GenBank/DDBJ databases">
        <authorList>
            <person name="Bliznina A."/>
        </authorList>
    </citation>
    <scope>NUCLEOTIDE SEQUENCE [LARGE SCALE GENOMIC DNA]</scope>
</reference>
<dbReference type="PANTHER" id="PTHR23101:SF25">
    <property type="entry name" value="GTPASE-ACTIVATING PROTEIN AND VPS9 DOMAIN-CONTAINING PROTEIN 1"/>
    <property type="match status" value="1"/>
</dbReference>
<dbReference type="Gene3D" id="1.20.1050.80">
    <property type="entry name" value="VPS9 domain"/>
    <property type="match status" value="1"/>
</dbReference>
<dbReference type="Pfam" id="PF18151">
    <property type="entry name" value="DUF5601"/>
    <property type="match status" value="1"/>
</dbReference>
<dbReference type="SMART" id="SM00167">
    <property type="entry name" value="VPS9"/>
    <property type="match status" value="1"/>
</dbReference>
<comment type="similarity">
    <text evidence="2">Belongs to the GAPVD1 family.</text>
</comment>
<sequence>MSPNRDVLELWRRLRQESLFVSSERESLGKLHNDLKADHYKLLQQLYRTRRLQSNHYVAETGGDLGECFSIDNRLQVAEFCEMPFQEAEMIAPFLKSLKDNPTLVAACLVYGEKMQLESATGFNSLLETVVLSLYGQSCATQNHSALLEFIQCLMLHQIGATNRPRDVLKRGAFITTYRLLVEALPESRLFLTAALYQPIVQVLLDEGPPLEINADKVCDYFSPRELQLRFGQRGSEPFKQKVAEFCKNTQQRLDDHVKRFSAAIEQSLACFPSAIAYVIARSYNIVSDGGMCPPDEARTLAADLLLQDFICLAIVNPERYGVTGDLPITETARINLIQIAQKLQKAVISGGVRHSGGFLTRMVEEILTLDSGEPSTQANITFEDRAVLCTRKELERLIMFMRQVEISEVQGVDRVSLGGINQLVKNFKMTSPATQSPLGSPMVSKSPPPKFAEKAMSFIDKMDNKVKQLQQEGIKGLDKLRIDDEPEKKQETREIVFIINLPGTDEEFKILSEQDIVTQSELLDDDRASLDDDGVSRGSKSNYSVEDDRTSSSSVSDHLSSLHGSAGAPVEVDRLQDETDSIAESNPHSNRDETLQALDEKMPTNRESIEDRMRKFELGVRFDIGNDRGDTRSDCWSTDVAASEHSEPLTEADYASRLEEIAEDPSEELRVPPEDSRSDIWSVECLVPSSGLLIDIDNEDEEGPHSPPAEDVVRSRASTPGLSYTAESISSACSDSGQKPEGAGDYASSNDLNDNRSDDGRGQNRSPRPSVLQNTEAWRAQQAALSQTTGERISPTENQSDDSSKPAKIGNRRSFGIKNFRKGNNVMKPKPSIPNKLLPSALRKNSNSAPLTPPALATTSTSAPGDPGNFSAFDVMAKYQQMNKKQDEPATGNLIDIEAPVTPTPPLERRDEKTKKESIDEKQARLEDVRRKLRYVLSAADPVDASPMMPTTRTTSQHEKLLELLRAQAYEALAIQDRNTAAQLQETVRAVEQLSQKQTKQVLDLLWKEYNRRSDYVRYLVRARQKLLGALAHIRRMSRSGERAQESGRQHFLSVAASILLKKKSDSVQAFVGHFNRQQTMDDKATLVNKLLQFLFGQIQQEPEWKHTNHDELEEIQAAVHRSLLTRHNIYHLIIYPNREIDIERDRVFTHHIEQISAKITTDHPKLQIPKKYCRESPWPSAQEEARLISVYRTPAEKMMQTTRLCKAILNLLKLSNPSNVPGADDLVPVLVYVIIKANPPALLSMIQYVETFVPTGAGEDSFYWMQFTAACKFIQTIEP</sequence>
<accession>A0ABN7S4J4</accession>
<dbReference type="InterPro" id="IPR003123">
    <property type="entry name" value="VPS9"/>
</dbReference>
<feature type="domain" description="VPS9" evidence="8">
    <location>
        <begin position="1144"/>
        <end position="1281"/>
    </location>
</feature>
<evidence type="ECO:0000256" key="2">
    <source>
        <dbReference type="ARBA" id="ARBA00008489"/>
    </source>
</evidence>
<evidence type="ECO:0000256" key="6">
    <source>
        <dbReference type="SAM" id="MobiDB-lite"/>
    </source>
</evidence>
<dbReference type="PROSITE" id="PS51205">
    <property type="entry name" value="VPS9"/>
    <property type="match status" value="1"/>
</dbReference>
<dbReference type="Pfam" id="PF00616">
    <property type="entry name" value="RasGAP"/>
    <property type="match status" value="1"/>
</dbReference>
<feature type="compositionally biased region" description="Basic and acidic residues" evidence="6">
    <location>
        <begin position="908"/>
        <end position="920"/>
    </location>
</feature>
<feature type="compositionally biased region" description="Low complexity" evidence="6">
    <location>
        <begin position="552"/>
        <end position="566"/>
    </location>
</feature>
<dbReference type="PROSITE" id="PS50018">
    <property type="entry name" value="RAS_GTPASE_ACTIV_2"/>
    <property type="match status" value="1"/>
</dbReference>